<evidence type="ECO:0000259" key="1">
    <source>
        <dbReference type="PROSITE" id="PS50994"/>
    </source>
</evidence>
<dbReference type="PROSITE" id="PS50994">
    <property type="entry name" value="INTEGRASE"/>
    <property type="match status" value="1"/>
</dbReference>
<dbReference type="InterPro" id="IPR036397">
    <property type="entry name" value="RNaseH_sf"/>
</dbReference>
<dbReference type="PANTHER" id="PTHR37984">
    <property type="entry name" value="PROTEIN CBG26694"/>
    <property type="match status" value="1"/>
</dbReference>
<gene>
    <name evidence="2" type="ORF">Slati_0861700</name>
</gene>
<reference evidence="2" key="1">
    <citation type="submission" date="2020-06" db="EMBL/GenBank/DDBJ databases">
        <authorList>
            <person name="Li T."/>
            <person name="Hu X."/>
            <person name="Zhang T."/>
            <person name="Song X."/>
            <person name="Zhang H."/>
            <person name="Dai N."/>
            <person name="Sheng W."/>
            <person name="Hou X."/>
            <person name="Wei L."/>
        </authorList>
    </citation>
    <scope>NUCLEOTIDE SEQUENCE</scope>
    <source>
        <strain evidence="2">KEN1</strain>
        <tissue evidence="2">Leaf</tissue>
    </source>
</reference>
<dbReference type="GO" id="GO:0003676">
    <property type="term" value="F:nucleic acid binding"/>
    <property type="evidence" value="ECO:0007669"/>
    <property type="project" value="InterPro"/>
</dbReference>
<accession>A0AAW2XNT6</accession>
<dbReference type="InterPro" id="IPR001584">
    <property type="entry name" value="Integrase_cat-core"/>
</dbReference>
<dbReference type="SUPFAM" id="SSF53098">
    <property type="entry name" value="Ribonuclease H-like"/>
    <property type="match status" value="1"/>
</dbReference>
<dbReference type="AlphaFoldDB" id="A0AAW2XNT6"/>
<protein>
    <recommendedName>
        <fullName evidence="1">Integrase catalytic domain-containing protein</fullName>
    </recommendedName>
</protein>
<feature type="domain" description="Integrase catalytic" evidence="1">
    <location>
        <begin position="1"/>
        <end position="150"/>
    </location>
</feature>
<dbReference type="InterPro" id="IPR050951">
    <property type="entry name" value="Retrovirus_Pol_polyprotein"/>
</dbReference>
<dbReference type="PANTHER" id="PTHR37984:SF15">
    <property type="entry name" value="INTEGRASE CATALYTIC DOMAIN-CONTAINING PROTEIN"/>
    <property type="match status" value="1"/>
</dbReference>
<dbReference type="EMBL" id="JACGWN010000003">
    <property type="protein sequence ID" value="KAL0455225.1"/>
    <property type="molecule type" value="Genomic_DNA"/>
</dbReference>
<organism evidence="2">
    <name type="scientific">Sesamum latifolium</name>
    <dbReference type="NCBI Taxonomy" id="2727402"/>
    <lineage>
        <taxon>Eukaryota</taxon>
        <taxon>Viridiplantae</taxon>
        <taxon>Streptophyta</taxon>
        <taxon>Embryophyta</taxon>
        <taxon>Tracheophyta</taxon>
        <taxon>Spermatophyta</taxon>
        <taxon>Magnoliopsida</taxon>
        <taxon>eudicotyledons</taxon>
        <taxon>Gunneridae</taxon>
        <taxon>Pentapetalae</taxon>
        <taxon>asterids</taxon>
        <taxon>lamiids</taxon>
        <taxon>Lamiales</taxon>
        <taxon>Pedaliaceae</taxon>
        <taxon>Sesamum</taxon>
    </lineage>
</organism>
<dbReference type="Pfam" id="PF00665">
    <property type="entry name" value="rve"/>
    <property type="match status" value="1"/>
</dbReference>
<comment type="caution">
    <text evidence="2">The sequence shown here is derived from an EMBL/GenBank/DDBJ whole genome shotgun (WGS) entry which is preliminary data.</text>
</comment>
<dbReference type="Gene3D" id="3.30.420.10">
    <property type="entry name" value="Ribonuclease H-like superfamily/Ribonuclease H"/>
    <property type="match status" value="1"/>
</dbReference>
<sequence length="228" mass="26785">MDFIEGLPNSEGKDSILVVVDRLTKYSHFIALKHPYTATSVAKVFFDNIYKLHGLPVSIVTDRDRVFTSKFWKELFTLSGVSLDMSSTYHPPSDGQTERVNQCLENYLRCICHQKPKKWAQWLTLAEFWFNTNFHTKQKGTPFQALYGYPPHQLSIGPYLQNHPTEVEELMQERIKVLQLLNDNLHQAQQRMKIYADKRRLEREFEVGDEVFLKLQPYKQTSIHFESN</sequence>
<proteinExistence type="predicted"/>
<dbReference type="InterPro" id="IPR012337">
    <property type="entry name" value="RNaseH-like_sf"/>
</dbReference>
<dbReference type="GO" id="GO:0015074">
    <property type="term" value="P:DNA integration"/>
    <property type="evidence" value="ECO:0007669"/>
    <property type="project" value="InterPro"/>
</dbReference>
<evidence type="ECO:0000313" key="2">
    <source>
        <dbReference type="EMBL" id="KAL0455225.1"/>
    </source>
</evidence>
<name>A0AAW2XNT6_9LAMI</name>
<reference evidence="2" key="2">
    <citation type="journal article" date="2024" name="Plant">
        <title>Genomic evolution and insights into agronomic trait innovations of Sesamum species.</title>
        <authorList>
            <person name="Miao H."/>
            <person name="Wang L."/>
            <person name="Qu L."/>
            <person name="Liu H."/>
            <person name="Sun Y."/>
            <person name="Le M."/>
            <person name="Wang Q."/>
            <person name="Wei S."/>
            <person name="Zheng Y."/>
            <person name="Lin W."/>
            <person name="Duan Y."/>
            <person name="Cao H."/>
            <person name="Xiong S."/>
            <person name="Wang X."/>
            <person name="Wei L."/>
            <person name="Li C."/>
            <person name="Ma Q."/>
            <person name="Ju M."/>
            <person name="Zhao R."/>
            <person name="Li G."/>
            <person name="Mu C."/>
            <person name="Tian Q."/>
            <person name="Mei H."/>
            <person name="Zhang T."/>
            <person name="Gao T."/>
            <person name="Zhang H."/>
        </authorList>
    </citation>
    <scope>NUCLEOTIDE SEQUENCE</scope>
    <source>
        <strain evidence="2">KEN1</strain>
    </source>
</reference>